<evidence type="ECO:0000313" key="3">
    <source>
        <dbReference type="Proteomes" id="UP000315395"/>
    </source>
</evidence>
<dbReference type="OrthoDB" id="10017382at2"/>
<feature type="transmembrane region" description="Helical" evidence="1">
    <location>
        <begin position="113"/>
        <end position="134"/>
    </location>
</feature>
<feature type="transmembrane region" description="Helical" evidence="1">
    <location>
        <begin position="84"/>
        <end position="107"/>
    </location>
</feature>
<gene>
    <name evidence="2" type="ORF">FNH13_03485</name>
</gene>
<dbReference type="RefSeq" id="WP_143782178.1">
    <property type="nucleotide sequence ID" value="NZ_CP041616.1"/>
</dbReference>
<organism evidence="2 3">
    <name type="scientific">Ornithinimicrobium ciconiae</name>
    <dbReference type="NCBI Taxonomy" id="2594265"/>
    <lineage>
        <taxon>Bacteria</taxon>
        <taxon>Bacillati</taxon>
        <taxon>Actinomycetota</taxon>
        <taxon>Actinomycetes</taxon>
        <taxon>Micrococcales</taxon>
        <taxon>Ornithinimicrobiaceae</taxon>
        <taxon>Ornithinimicrobium</taxon>
    </lineage>
</organism>
<keyword evidence="3" id="KW-1185">Reference proteome</keyword>
<sequence length="216" mass="21226">MSQLARVTAACAVVAGLSWTAAAVLHSLQPPGCVGEACAVSGPMRGSTPTTDVLLLIAGTMLAASLVGLALLARRRGGGGRVGFTGMVASGLGLALFLAAGAVSTIGDSDWSGMPFLVMPGLGLLVLGLLLVATSVWRGDVLPRGLSVVVVLSVLLLPLANEQTSQVLLAVPFGLAWAGLGVVLLRTRGATVLGAASSTDLGAPGPPDLGSAGSPA</sequence>
<accession>A0A516G7L1</accession>
<proteinExistence type="predicted"/>
<evidence type="ECO:0000256" key="1">
    <source>
        <dbReference type="SAM" id="Phobius"/>
    </source>
</evidence>
<feature type="transmembrane region" description="Helical" evidence="1">
    <location>
        <begin position="53"/>
        <end position="72"/>
    </location>
</feature>
<name>A0A516G7L1_9MICO</name>
<evidence type="ECO:0000313" key="2">
    <source>
        <dbReference type="EMBL" id="QDO87513.1"/>
    </source>
</evidence>
<dbReference type="AlphaFoldDB" id="A0A516G7L1"/>
<dbReference type="EMBL" id="CP041616">
    <property type="protein sequence ID" value="QDO87513.1"/>
    <property type="molecule type" value="Genomic_DNA"/>
</dbReference>
<protein>
    <recommendedName>
        <fullName evidence="4">DUF998 domain-containing protein</fullName>
    </recommendedName>
</protein>
<feature type="transmembrane region" description="Helical" evidence="1">
    <location>
        <begin position="166"/>
        <end position="185"/>
    </location>
</feature>
<keyword evidence="1" id="KW-0812">Transmembrane</keyword>
<dbReference type="Proteomes" id="UP000315395">
    <property type="component" value="Chromosome"/>
</dbReference>
<dbReference type="KEGG" id="orz:FNH13_03485"/>
<keyword evidence="1" id="KW-1133">Transmembrane helix</keyword>
<evidence type="ECO:0008006" key="4">
    <source>
        <dbReference type="Google" id="ProtNLM"/>
    </source>
</evidence>
<feature type="transmembrane region" description="Helical" evidence="1">
    <location>
        <begin position="141"/>
        <end position="160"/>
    </location>
</feature>
<reference evidence="2 3" key="1">
    <citation type="submission" date="2019-07" db="EMBL/GenBank/DDBJ databases">
        <title>complete genome sequencing of Ornithinimicrobium sp. H23M54.</title>
        <authorList>
            <person name="Bae J.-W."/>
            <person name="Lee S.-Y."/>
        </authorList>
    </citation>
    <scope>NUCLEOTIDE SEQUENCE [LARGE SCALE GENOMIC DNA]</scope>
    <source>
        <strain evidence="2 3">H23M54</strain>
    </source>
</reference>
<keyword evidence="1" id="KW-0472">Membrane</keyword>